<dbReference type="InterPro" id="IPR016040">
    <property type="entry name" value="NAD(P)-bd_dom"/>
</dbReference>
<evidence type="ECO:0000313" key="3">
    <source>
        <dbReference type="Proteomes" id="UP000812270"/>
    </source>
</evidence>
<evidence type="ECO:0000259" key="1">
    <source>
        <dbReference type="Pfam" id="PF13460"/>
    </source>
</evidence>
<dbReference type="Proteomes" id="UP000812270">
    <property type="component" value="Unassembled WGS sequence"/>
</dbReference>
<dbReference type="AlphaFoldDB" id="A0A9E2SDY0"/>
<protein>
    <submittedName>
        <fullName evidence="2">NAD(P)H-binding protein</fullName>
    </submittedName>
</protein>
<dbReference type="Pfam" id="PF13460">
    <property type="entry name" value="NAD_binding_10"/>
    <property type="match status" value="1"/>
</dbReference>
<accession>A0A9E2SDY0</accession>
<proteinExistence type="predicted"/>
<dbReference type="PANTHER" id="PTHR43162:SF1">
    <property type="entry name" value="PRESTALK A DIFFERENTIATION PROTEIN A"/>
    <property type="match status" value="1"/>
</dbReference>
<comment type="caution">
    <text evidence="2">The sequence shown here is derived from an EMBL/GenBank/DDBJ whole genome shotgun (WGS) entry which is preliminary data.</text>
</comment>
<dbReference type="PANTHER" id="PTHR43162">
    <property type="match status" value="1"/>
</dbReference>
<gene>
    <name evidence="2" type="ORF">KTO63_21030</name>
</gene>
<dbReference type="InterPro" id="IPR051604">
    <property type="entry name" value="Ergot_Alk_Oxidoreductase"/>
</dbReference>
<sequence length="276" mass="30425">MQNNKNKILVTGGTGKTGNRIVKKLTHNGFDTRIGSRSQANPFDWENENTWKSTLNGISAVYISFQPDLAVPGATEVIKNFVKIAVDEGVQKLVLLSGRGEPQAEACEEVVMNAGIDWTVLRASWFCQNFSEGFMLDSILSGEVRLPVGDIKEPFVDAEDIADVAFEALTTGKHNNTLYELTGPSLLTFKEAITEIASVCGRTILFTEVSLEAYREMLVSLDVPQDYISLLNYLFTEVLDGRNAHITDGVTRALGREATDFHAYAKRNVSAWLQAV</sequence>
<name>A0A9E2SDY0_9BACT</name>
<evidence type="ECO:0000313" key="2">
    <source>
        <dbReference type="EMBL" id="MBV4359668.1"/>
    </source>
</evidence>
<reference evidence="2" key="1">
    <citation type="submission" date="2021-06" db="EMBL/GenBank/DDBJ databases">
        <authorList>
            <person name="Huq M.A."/>
        </authorList>
    </citation>
    <scope>NUCLEOTIDE SEQUENCE</scope>
    <source>
        <strain evidence="2">MAH-26</strain>
    </source>
</reference>
<dbReference type="RefSeq" id="WP_217793923.1">
    <property type="nucleotide sequence ID" value="NZ_JAHSPG010000015.1"/>
</dbReference>
<organism evidence="2 3">
    <name type="scientific">Pinibacter aurantiacus</name>
    <dbReference type="NCBI Taxonomy" id="2851599"/>
    <lineage>
        <taxon>Bacteria</taxon>
        <taxon>Pseudomonadati</taxon>
        <taxon>Bacteroidota</taxon>
        <taxon>Chitinophagia</taxon>
        <taxon>Chitinophagales</taxon>
        <taxon>Chitinophagaceae</taxon>
        <taxon>Pinibacter</taxon>
    </lineage>
</organism>
<keyword evidence="3" id="KW-1185">Reference proteome</keyword>
<dbReference type="EMBL" id="JAHSPG010000015">
    <property type="protein sequence ID" value="MBV4359668.1"/>
    <property type="molecule type" value="Genomic_DNA"/>
</dbReference>
<feature type="domain" description="NAD(P)-binding" evidence="1">
    <location>
        <begin position="12"/>
        <end position="170"/>
    </location>
</feature>